<dbReference type="InterPro" id="IPR000310">
    <property type="entry name" value="Orn/Lys/Arg_deCO2ase_major_dom"/>
</dbReference>
<keyword evidence="5" id="KW-0456">Lyase</keyword>
<dbReference type="AlphaFoldDB" id="A0AAW9WLI4"/>
<dbReference type="InterPro" id="IPR015424">
    <property type="entry name" value="PyrdxlP-dep_Trfase"/>
</dbReference>
<reference evidence="8 9" key="1">
    <citation type="submission" date="2019-09" db="EMBL/GenBank/DDBJ databases">
        <title>Draft genome sequencing of Hungatella hathewayi 123Y-2.</title>
        <authorList>
            <person name="Lv Q."/>
            <person name="Li S."/>
        </authorList>
    </citation>
    <scope>NUCLEOTIDE SEQUENCE [LARGE SCALE GENOMIC DNA]</scope>
    <source>
        <strain evidence="8 9">123Y-2</strain>
    </source>
</reference>
<gene>
    <name evidence="8" type="ORF">GNE07_23295</name>
</gene>
<comment type="cofactor">
    <cofactor evidence="1">
        <name>pyridoxal 5'-phosphate</name>
        <dbReference type="ChEBI" id="CHEBI:597326"/>
    </cofactor>
</comment>
<dbReference type="Pfam" id="PF01276">
    <property type="entry name" value="OKR_DC_1"/>
    <property type="match status" value="1"/>
</dbReference>
<protein>
    <submittedName>
        <fullName evidence="8">Decarboxylase</fullName>
    </submittedName>
</protein>
<feature type="domain" description="Orn/Lys/Arg decarboxylase C-terminal" evidence="7">
    <location>
        <begin position="427"/>
        <end position="475"/>
    </location>
</feature>
<dbReference type="InterPro" id="IPR008286">
    <property type="entry name" value="Prn/Lys/Arg_de-COase_C"/>
</dbReference>
<dbReference type="Proteomes" id="UP000434223">
    <property type="component" value="Unassembled WGS sequence"/>
</dbReference>
<dbReference type="Gene3D" id="3.40.640.10">
    <property type="entry name" value="Type I PLP-dependent aspartate aminotransferase-like (Major domain)"/>
    <property type="match status" value="1"/>
</dbReference>
<feature type="domain" description="Orn/Lys/Arg decarboxylases family 1 pyridoxal-P attachment site" evidence="6">
    <location>
        <begin position="7"/>
        <end position="298"/>
    </location>
</feature>
<dbReference type="PANTHER" id="PTHR43277">
    <property type="entry name" value="ARGININE DECARBOXYLASE"/>
    <property type="match status" value="1"/>
</dbReference>
<sequence>MKMEKDLLSRLIEYGKSDVYPFHMPGHKRRTDGGFTENFPNPFSVDITEIDGFDNLHHPEGILKESMEWAGNVYGADRTYYLVNGSSCGILSAICGSVSHGGTILMSRNCHKSAYHGVFFSHLKAEYIYPQTITGFGIQGGLAPEDVRRMLINHPETEAVLVVSPTYDGIVSDIEAIAGIVHERGIPLIVDEAHGAHFPFGKEAGFPVSALGLGADVVIQSLHKTLPSLTQTAVMHVKAGFADLDRIDRYVHMFQSSSPSYVLMASIENCIRWMDEAGRHEMMAFGGRLERIRQQLMEMECLTLVDGVKGRCHVFDVDRSKIVVSVGKSGLTGPELQERLRREYRLEMEMCGPDYVTAITTVADTDEGLERLCRAFMEIDLDRKRSAEGCENSAGSCVGKNGDNAGERSSGIVDNGMEKERVCGWPEIAMTIAQAMDAPGQPVPLDDCEGLVSKEFIYIYPPGIPIVAPGEVLKPELVDEIRKYKRKGLPVQGTADPEVEAVLTVADRGNMVNETGKIEG</sequence>
<keyword evidence="4" id="KW-0663">Pyridoxal phosphate</keyword>
<evidence type="ECO:0000313" key="8">
    <source>
        <dbReference type="EMBL" id="MUB65950.1"/>
    </source>
</evidence>
<evidence type="ECO:0000256" key="1">
    <source>
        <dbReference type="ARBA" id="ARBA00001933"/>
    </source>
</evidence>
<dbReference type="PANTHER" id="PTHR43277:SF4">
    <property type="entry name" value="ARGININE DECARBOXYLASE"/>
    <property type="match status" value="1"/>
</dbReference>
<evidence type="ECO:0000313" key="9">
    <source>
        <dbReference type="Proteomes" id="UP000434223"/>
    </source>
</evidence>
<evidence type="ECO:0000256" key="5">
    <source>
        <dbReference type="ARBA" id="ARBA00023239"/>
    </source>
</evidence>
<evidence type="ECO:0000259" key="6">
    <source>
        <dbReference type="Pfam" id="PF01276"/>
    </source>
</evidence>
<proteinExistence type="inferred from homology"/>
<dbReference type="SUPFAM" id="SSF55904">
    <property type="entry name" value="Ornithine decarboxylase C-terminal domain"/>
    <property type="match status" value="1"/>
</dbReference>
<dbReference type="SUPFAM" id="SSF53383">
    <property type="entry name" value="PLP-dependent transferases"/>
    <property type="match status" value="1"/>
</dbReference>
<dbReference type="Gene3D" id="3.90.100.10">
    <property type="entry name" value="Orn/Lys/Arg decarboxylase, C-terminal domain"/>
    <property type="match status" value="1"/>
</dbReference>
<evidence type="ECO:0000259" key="7">
    <source>
        <dbReference type="Pfam" id="PF03711"/>
    </source>
</evidence>
<dbReference type="InterPro" id="IPR036633">
    <property type="entry name" value="Prn/Lys/Arg_de-COase_C_sf"/>
</dbReference>
<accession>A0AAW9WLI4</accession>
<evidence type="ECO:0000256" key="4">
    <source>
        <dbReference type="ARBA" id="ARBA00022898"/>
    </source>
</evidence>
<dbReference type="InterPro" id="IPR052357">
    <property type="entry name" value="Orn_Lys_Arg_decarboxylase-I"/>
</dbReference>
<comment type="caution">
    <text evidence="8">The sequence shown here is derived from an EMBL/GenBank/DDBJ whole genome shotgun (WGS) entry which is preliminary data.</text>
</comment>
<organism evidence="8 9">
    <name type="scientific">Hungatella hathewayi</name>
    <dbReference type="NCBI Taxonomy" id="154046"/>
    <lineage>
        <taxon>Bacteria</taxon>
        <taxon>Bacillati</taxon>
        <taxon>Bacillota</taxon>
        <taxon>Clostridia</taxon>
        <taxon>Lachnospirales</taxon>
        <taxon>Lachnospiraceae</taxon>
        <taxon>Hungatella</taxon>
    </lineage>
</organism>
<evidence type="ECO:0000256" key="3">
    <source>
        <dbReference type="ARBA" id="ARBA00022793"/>
    </source>
</evidence>
<dbReference type="InterPro" id="IPR015421">
    <property type="entry name" value="PyrdxlP-dep_Trfase_major"/>
</dbReference>
<dbReference type="GO" id="GO:0016831">
    <property type="term" value="F:carboxy-lyase activity"/>
    <property type="evidence" value="ECO:0007669"/>
    <property type="project" value="UniProtKB-KW"/>
</dbReference>
<dbReference type="EMBL" id="WNME01000020">
    <property type="protein sequence ID" value="MUB65950.1"/>
    <property type="molecule type" value="Genomic_DNA"/>
</dbReference>
<keyword evidence="3" id="KW-0210">Decarboxylase</keyword>
<name>A0AAW9WLI4_9FIRM</name>
<dbReference type="Pfam" id="PF03711">
    <property type="entry name" value="OKR_DC_1_C"/>
    <property type="match status" value="1"/>
</dbReference>
<comment type="similarity">
    <text evidence="2">Belongs to the Orn/Lys/Arg decarboxylase class-I family.</text>
</comment>
<evidence type="ECO:0000256" key="2">
    <source>
        <dbReference type="ARBA" id="ARBA00010671"/>
    </source>
</evidence>
<dbReference type="RefSeq" id="WP_155560916.1">
    <property type="nucleotide sequence ID" value="NZ_JBDMEG010000018.1"/>
</dbReference>